<sequence>MKSQKNTVTEISLSNPALSWHPTLYVDKKGKHCYPKWDLKNRLIADLEDQINDRIDAVGISGEDRQNLLSELFKNLTRELPQVDLPPKAPMLYKDREDKSQTAEQFTREHYAAFFGKGLTRATLKQLDKSLYGMLMKGGFPESLRELIPAAQGKGGGGNHSKGGSKPVFSDEELAERARSQARERMRRYRQRKANG</sequence>
<feature type="region of interest" description="Disordered" evidence="1">
    <location>
        <begin position="150"/>
        <end position="196"/>
    </location>
</feature>
<organism evidence="2 3">
    <name type="scientific">Tritonibacter scottomollicae</name>
    <name type="common">Epibacterium scottomollicae</name>
    <dbReference type="NCBI Taxonomy" id="483013"/>
    <lineage>
        <taxon>Bacteria</taxon>
        <taxon>Pseudomonadati</taxon>
        <taxon>Pseudomonadota</taxon>
        <taxon>Alphaproteobacteria</taxon>
        <taxon>Rhodobacterales</taxon>
        <taxon>Paracoccaceae</taxon>
        <taxon>Tritonibacter</taxon>
    </lineage>
</organism>
<dbReference type="RefSeq" id="WP_133166707.1">
    <property type="nucleotide sequence ID" value="NZ_PVUF01000003.1"/>
</dbReference>
<feature type="compositionally biased region" description="Basic and acidic residues" evidence="1">
    <location>
        <begin position="175"/>
        <end position="184"/>
    </location>
</feature>
<evidence type="ECO:0000256" key="1">
    <source>
        <dbReference type="SAM" id="MobiDB-lite"/>
    </source>
</evidence>
<protein>
    <submittedName>
        <fullName evidence="2">Uncharacterized protein</fullName>
    </submittedName>
</protein>
<dbReference type="OrthoDB" id="8477119at2"/>
<gene>
    <name evidence="2" type="ORF">CLV89_103403</name>
</gene>
<dbReference type="EMBL" id="PVUF01000003">
    <property type="protein sequence ID" value="PRZ49088.1"/>
    <property type="molecule type" value="Genomic_DNA"/>
</dbReference>
<reference evidence="2 3" key="1">
    <citation type="submission" date="2018-03" db="EMBL/GenBank/DDBJ databases">
        <title>Genomic Encyclopedia of Archaeal and Bacterial Type Strains, Phase II (KMG-II): from individual species to whole genera.</title>
        <authorList>
            <person name="Goeker M."/>
        </authorList>
    </citation>
    <scope>NUCLEOTIDE SEQUENCE [LARGE SCALE GENOMIC DNA]</scope>
    <source>
        <strain evidence="2 3">DSM 25328</strain>
    </source>
</reference>
<name>A0A2T1ALA1_TRISK</name>
<accession>A0A2T1ALA1</accession>
<proteinExistence type="predicted"/>
<comment type="caution">
    <text evidence="2">The sequence shown here is derived from an EMBL/GenBank/DDBJ whole genome shotgun (WGS) entry which is preliminary data.</text>
</comment>
<evidence type="ECO:0000313" key="3">
    <source>
        <dbReference type="Proteomes" id="UP000237718"/>
    </source>
</evidence>
<dbReference type="Proteomes" id="UP000237718">
    <property type="component" value="Unassembled WGS sequence"/>
</dbReference>
<feature type="compositionally biased region" description="Basic residues" evidence="1">
    <location>
        <begin position="185"/>
        <end position="196"/>
    </location>
</feature>
<evidence type="ECO:0000313" key="2">
    <source>
        <dbReference type="EMBL" id="PRZ49088.1"/>
    </source>
</evidence>
<dbReference type="AlphaFoldDB" id="A0A2T1ALA1"/>